<keyword evidence="3" id="KW-1185">Reference proteome</keyword>
<accession>A0A5B7FI41</accession>
<evidence type="ECO:0000256" key="1">
    <source>
        <dbReference type="SAM" id="MobiDB-lite"/>
    </source>
</evidence>
<name>A0A5B7FI41_PORTR</name>
<proteinExistence type="predicted"/>
<sequence>MFCVAEALCPTSLRSSGASRERYNLSGVTSPPGPSIPRQEPQWEARREMVGEHTSLGLGRSTGHRGGKERVYAVSTSFGDKYLVASLFLNISSKGGGDMK</sequence>
<dbReference type="AlphaFoldDB" id="A0A5B7FI41"/>
<dbReference type="EMBL" id="VSRR010006445">
    <property type="protein sequence ID" value="MPC44803.1"/>
    <property type="molecule type" value="Genomic_DNA"/>
</dbReference>
<organism evidence="2 3">
    <name type="scientific">Portunus trituberculatus</name>
    <name type="common">Swimming crab</name>
    <name type="synonym">Neptunus trituberculatus</name>
    <dbReference type="NCBI Taxonomy" id="210409"/>
    <lineage>
        <taxon>Eukaryota</taxon>
        <taxon>Metazoa</taxon>
        <taxon>Ecdysozoa</taxon>
        <taxon>Arthropoda</taxon>
        <taxon>Crustacea</taxon>
        <taxon>Multicrustacea</taxon>
        <taxon>Malacostraca</taxon>
        <taxon>Eumalacostraca</taxon>
        <taxon>Eucarida</taxon>
        <taxon>Decapoda</taxon>
        <taxon>Pleocyemata</taxon>
        <taxon>Brachyura</taxon>
        <taxon>Eubrachyura</taxon>
        <taxon>Portunoidea</taxon>
        <taxon>Portunidae</taxon>
        <taxon>Portuninae</taxon>
        <taxon>Portunus</taxon>
    </lineage>
</organism>
<protein>
    <submittedName>
        <fullName evidence="2">Uncharacterized protein</fullName>
    </submittedName>
</protein>
<evidence type="ECO:0000313" key="2">
    <source>
        <dbReference type="EMBL" id="MPC44803.1"/>
    </source>
</evidence>
<dbReference type="Proteomes" id="UP000324222">
    <property type="component" value="Unassembled WGS sequence"/>
</dbReference>
<gene>
    <name evidence="2" type="ORF">E2C01_038483</name>
</gene>
<evidence type="ECO:0000313" key="3">
    <source>
        <dbReference type="Proteomes" id="UP000324222"/>
    </source>
</evidence>
<reference evidence="2 3" key="1">
    <citation type="submission" date="2019-05" db="EMBL/GenBank/DDBJ databases">
        <title>Another draft genome of Portunus trituberculatus and its Hox gene families provides insights of decapod evolution.</title>
        <authorList>
            <person name="Jeong J.-H."/>
            <person name="Song I."/>
            <person name="Kim S."/>
            <person name="Choi T."/>
            <person name="Kim D."/>
            <person name="Ryu S."/>
            <person name="Kim W."/>
        </authorList>
    </citation>
    <scope>NUCLEOTIDE SEQUENCE [LARGE SCALE GENOMIC DNA]</scope>
    <source>
        <tissue evidence="2">Muscle</tissue>
    </source>
</reference>
<feature type="region of interest" description="Disordered" evidence="1">
    <location>
        <begin position="16"/>
        <end position="41"/>
    </location>
</feature>
<comment type="caution">
    <text evidence="2">The sequence shown here is derived from an EMBL/GenBank/DDBJ whole genome shotgun (WGS) entry which is preliminary data.</text>
</comment>